<organism evidence="2 3">
    <name type="scientific">Cognatishimia maritima</name>
    <dbReference type="NCBI Taxonomy" id="870908"/>
    <lineage>
        <taxon>Bacteria</taxon>
        <taxon>Pseudomonadati</taxon>
        <taxon>Pseudomonadota</taxon>
        <taxon>Alphaproteobacteria</taxon>
        <taxon>Rhodobacterales</taxon>
        <taxon>Paracoccaceae</taxon>
        <taxon>Cognatishimia</taxon>
    </lineage>
</organism>
<evidence type="ECO:0000313" key="2">
    <source>
        <dbReference type="EMBL" id="SHG52397.1"/>
    </source>
</evidence>
<dbReference type="OrthoDB" id="8759010at2"/>
<name>A0A1M5KHZ8_9RHOB</name>
<feature type="transmembrane region" description="Helical" evidence="1">
    <location>
        <begin position="116"/>
        <end position="138"/>
    </location>
</feature>
<dbReference type="STRING" id="870908.SAMN04488044_0979"/>
<feature type="transmembrane region" description="Helical" evidence="1">
    <location>
        <begin position="150"/>
        <end position="168"/>
    </location>
</feature>
<dbReference type="InterPro" id="IPR018750">
    <property type="entry name" value="DUF2306_membrane"/>
</dbReference>
<feature type="transmembrane region" description="Helical" evidence="1">
    <location>
        <begin position="12"/>
        <end position="34"/>
    </location>
</feature>
<evidence type="ECO:0000313" key="3">
    <source>
        <dbReference type="Proteomes" id="UP000184211"/>
    </source>
</evidence>
<sequence length="209" mass="23029">MQSTELKSKKDTSWALILLWTLSVLIAVVSLRFLVAEISVVMPFMLHHALARPVSLYLHIGFAPLALILLPLQFNKRLRTARPKLHRWGGRLYALSVLLAGGGSFALGLTTEAGPIAAAGFILLAVLWLATTALAVVFAIKRQIAAHRRWMIRSAALTLAAVTLRLYLPFGELTVGFETAYVAIAWLAWVPNLLLAEVYLRRKPRVIAA</sequence>
<keyword evidence="1" id="KW-0812">Transmembrane</keyword>
<keyword evidence="3" id="KW-1185">Reference proteome</keyword>
<feature type="transmembrane region" description="Helical" evidence="1">
    <location>
        <begin position="54"/>
        <end position="72"/>
    </location>
</feature>
<protein>
    <submittedName>
        <fullName evidence="2">Predicted membrane protein</fullName>
    </submittedName>
</protein>
<dbReference type="RefSeq" id="WP_072791206.1">
    <property type="nucleotide sequence ID" value="NZ_FQWM01000001.1"/>
</dbReference>
<dbReference type="Proteomes" id="UP000184211">
    <property type="component" value="Unassembled WGS sequence"/>
</dbReference>
<reference evidence="3" key="1">
    <citation type="submission" date="2016-11" db="EMBL/GenBank/DDBJ databases">
        <authorList>
            <person name="Varghese N."/>
            <person name="Submissions S."/>
        </authorList>
    </citation>
    <scope>NUCLEOTIDE SEQUENCE [LARGE SCALE GENOMIC DNA]</scope>
    <source>
        <strain evidence="3">DSM 28223</strain>
    </source>
</reference>
<proteinExistence type="predicted"/>
<keyword evidence="1" id="KW-0472">Membrane</keyword>
<dbReference type="AlphaFoldDB" id="A0A1M5KHZ8"/>
<dbReference type="Pfam" id="PF10067">
    <property type="entry name" value="DUF2306"/>
    <property type="match status" value="1"/>
</dbReference>
<keyword evidence="1" id="KW-1133">Transmembrane helix</keyword>
<feature type="transmembrane region" description="Helical" evidence="1">
    <location>
        <begin position="92"/>
        <end position="110"/>
    </location>
</feature>
<feature type="transmembrane region" description="Helical" evidence="1">
    <location>
        <begin position="180"/>
        <end position="200"/>
    </location>
</feature>
<evidence type="ECO:0000256" key="1">
    <source>
        <dbReference type="SAM" id="Phobius"/>
    </source>
</evidence>
<dbReference type="EMBL" id="FQWM01000001">
    <property type="protein sequence ID" value="SHG52397.1"/>
    <property type="molecule type" value="Genomic_DNA"/>
</dbReference>
<accession>A0A1M5KHZ8</accession>
<gene>
    <name evidence="2" type="ORF">SAMN04488044_0979</name>
</gene>